<dbReference type="Gene3D" id="1.10.238.10">
    <property type="entry name" value="EF-hand"/>
    <property type="match status" value="1"/>
</dbReference>
<reference evidence="19" key="1">
    <citation type="submission" date="2015-01" db="EMBL/GenBank/DDBJ databases">
        <title>The Genome Sequence of Cryptococcus gattii CA1280.</title>
        <authorList>
            <consortium name="The Broad Institute Genomics Platform"/>
            <person name="Cuomo C."/>
            <person name="Litvintseva A."/>
            <person name="Chen Y."/>
            <person name="Heitman J."/>
            <person name="Sun S."/>
            <person name="Springer D."/>
            <person name="Dromer F."/>
            <person name="Young S."/>
            <person name="Zeng Q."/>
            <person name="Gargeya S."/>
            <person name="Abouelleil A."/>
            <person name="Alvarado L."/>
            <person name="Chapman S.B."/>
            <person name="Gainer-Dewar J."/>
            <person name="Goldberg J."/>
            <person name="Griggs A."/>
            <person name="Gujja S."/>
            <person name="Hansen M."/>
            <person name="Howarth C."/>
            <person name="Imamovic A."/>
            <person name="Larimer J."/>
            <person name="Murphy C."/>
            <person name="Naylor J."/>
            <person name="Pearson M."/>
            <person name="Priest M."/>
            <person name="Roberts A."/>
            <person name="Saif S."/>
            <person name="Shea T."/>
            <person name="Sykes S."/>
            <person name="Wortman J."/>
            <person name="Nusbaum C."/>
            <person name="Birren B."/>
        </authorList>
    </citation>
    <scope>NUCLEOTIDE SEQUENCE [LARGE SCALE GENOMIC DNA]</scope>
    <source>
        <strain evidence="19">CA1280</strain>
    </source>
</reference>
<dbReference type="InterPro" id="IPR013182">
    <property type="entry name" value="DUF1720"/>
</dbReference>
<keyword evidence="9" id="KW-0472">Membrane</keyword>
<feature type="compositionally biased region" description="Pro residues" evidence="12">
    <location>
        <begin position="905"/>
        <end position="918"/>
    </location>
</feature>
<dbReference type="GO" id="GO:0005085">
    <property type="term" value="F:guanyl-nucleotide exchange factor activity"/>
    <property type="evidence" value="ECO:0007669"/>
    <property type="project" value="InterPro"/>
</dbReference>
<evidence type="ECO:0000259" key="14">
    <source>
        <dbReference type="PROSITE" id="PS50003"/>
    </source>
</evidence>
<feature type="domain" description="EH" evidence="16">
    <location>
        <begin position="230"/>
        <end position="319"/>
    </location>
</feature>
<dbReference type="SMART" id="SM00027">
    <property type="entry name" value="EH"/>
    <property type="match status" value="1"/>
</dbReference>
<feature type="compositionally biased region" description="Basic and acidic residues" evidence="12">
    <location>
        <begin position="471"/>
        <end position="492"/>
    </location>
</feature>
<feature type="region of interest" description="Disordered" evidence="12">
    <location>
        <begin position="1"/>
        <end position="89"/>
    </location>
</feature>
<organism evidence="19">
    <name type="scientific">Cryptococcus bacillisporus CA1280</name>
    <dbReference type="NCBI Taxonomy" id="1296109"/>
    <lineage>
        <taxon>Eukaryota</taxon>
        <taxon>Fungi</taxon>
        <taxon>Dikarya</taxon>
        <taxon>Basidiomycota</taxon>
        <taxon>Agaricomycotina</taxon>
        <taxon>Tremellomycetes</taxon>
        <taxon>Tremellales</taxon>
        <taxon>Cryptococcaceae</taxon>
        <taxon>Cryptococcus</taxon>
        <taxon>Cryptococcus gattii species complex</taxon>
    </lineage>
</organism>
<dbReference type="Pfam" id="PF00621">
    <property type="entry name" value="RhoGEF"/>
    <property type="match status" value="1"/>
</dbReference>
<feature type="compositionally biased region" description="Acidic residues" evidence="12">
    <location>
        <begin position="1380"/>
        <end position="1390"/>
    </location>
</feature>
<dbReference type="PROSITE" id="PS50222">
    <property type="entry name" value="EF_HAND_2"/>
    <property type="match status" value="2"/>
</dbReference>
<feature type="compositionally biased region" description="Low complexity" evidence="12">
    <location>
        <begin position="919"/>
        <end position="932"/>
    </location>
</feature>
<evidence type="ECO:0000256" key="5">
    <source>
        <dbReference type="ARBA" id="ARBA00022443"/>
    </source>
</evidence>
<evidence type="ECO:0000259" key="18">
    <source>
        <dbReference type="PROSITE" id="PS51082"/>
    </source>
</evidence>
<dbReference type="PROSITE" id="PS50002">
    <property type="entry name" value="SH3"/>
    <property type="match status" value="1"/>
</dbReference>
<dbReference type="InterPro" id="IPR036028">
    <property type="entry name" value="SH3-like_dom_sf"/>
</dbReference>
<dbReference type="HOGENOM" id="CLU_235129_0_0_1"/>
<feature type="compositionally biased region" description="Basic and acidic residues" evidence="12">
    <location>
        <begin position="1129"/>
        <end position="1144"/>
    </location>
</feature>
<feature type="compositionally biased region" description="Acidic residues" evidence="12">
    <location>
        <begin position="1403"/>
        <end position="1415"/>
    </location>
</feature>
<evidence type="ECO:0000259" key="17">
    <source>
        <dbReference type="PROSITE" id="PS50222"/>
    </source>
</evidence>
<evidence type="ECO:0000259" key="15">
    <source>
        <dbReference type="PROSITE" id="PS50010"/>
    </source>
</evidence>
<comment type="subcellular location">
    <subcellularLocation>
        <location evidence="2">Cytoplasm</location>
    </subcellularLocation>
    <subcellularLocation>
        <location evidence="1">Membrane</location>
        <topology evidence="1">Peripheral membrane protein</topology>
    </subcellularLocation>
</comment>
<evidence type="ECO:0000256" key="8">
    <source>
        <dbReference type="ARBA" id="ARBA00022737"/>
    </source>
</evidence>
<feature type="domain" description="DH" evidence="15">
    <location>
        <begin position="1675"/>
        <end position="1857"/>
    </location>
</feature>
<dbReference type="Pfam" id="PF14604">
    <property type="entry name" value="SH3_9"/>
    <property type="match status" value="1"/>
</dbReference>
<dbReference type="SUPFAM" id="SSF50729">
    <property type="entry name" value="PH domain-like"/>
    <property type="match status" value="1"/>
</dbReference>
<dbReference type="SMART" id="SM00326">
    <property type="entry name" value="SH3"/>
    <property type="match status" value="2"/>
</dbReference>
<feature type="compositionally biased region" description="Basic and acidic residues" evidence="12">
    <location>
        <begin position="501"/>
        <end position="571"/>
    </location>
</feature>
<dbReference type="PROSITE" id="PS50031">
    <property type="entry name" value="EH"/>
    <property type="match status" value="1"/>
</dbReference>
<accession>A0A0D0TR27</accession>
<feature type="domain" description="SH3" evidence="13">
    <location>
        <begin position="1218"/>
        <end position="1277"/>
    </location>
</feature>
<dbReference type="PROSITE" id="PS51082">
    <property type="entry name" value="WH2"/>
    <property type="match status" value="1"/>
</dbReference>
<feature type="compositionally biased region" description="Pro residues" evidence="12">
    <location>
        <begin position="837"/>
        <end position="854"/>
    </location>
</feature>
<dbReference type="InterPro" id="IPR000219">
    <property type="entry name" value="DH_dom"/>
</dbReference>
<dbReference type="SMART" id="SM00325">
    <property type="entry name" value="RhoGEF"/>
    <property type="match status" value="1"/>
</dbReference>
<dbReference type="InterPro" id="IPR000261">
    <property type="entry name" value="EH_dom"/>
</dbReference>
<keyword evidence="6" id="KW-0963">Cytoplasm</keyword>
<dbReference type="InterPro" id="IPR011992">
    <property type="entry name" value="EF-hand-dom_pair"/>
</dbReference>
<feature type="compositionally biased region" description="Basic residues" evidence="12">
    <location>
        <begin position="1486"/>
        <end position="1503"/>
    </location>
</feature>
<feature type="compositionally biased region" description="Basic and acidic residues" evidence="12">
    <location>
        <begin position="615"/>
        <end position="636"/>
    </location>
</feature>
<feature type="region of interest" description="Disordered" evidence="12">
    <location>
        <begin position="1288"/>
        <end position="1310"/>
    </location>
</feature>
<feature type="region of interest" description="Disordered" evidence="12">
    <location>
        <begin position="1551"/>
        <end position="1597"/>
    </location>
</feature>
<keyword evidence="5 10" id="KW-0728">SH3 domain</keyword>
<feature type="compositionally biased region" description="Low complexity" evidence="12">
    <location>
        <begin position="36"/>
        <end position="49"/>
    </location>
</feature>
<dbReference type="Gene3D" id="2.30.29.30">
    <property type="entry name" value="Pleckstrin-homology domain (PH domain)/Phosphotyrosine-binding domain (PTB)"/>
    <property type="match status" value="1"/>
</dbReference>
<dbReference type="SMART" id="SM00233">
    <property type="entry name" value="PH"/>
    <property type="match status" value="1"/>
</dbReference>
<dbReference type="InterPro" id="IPR001331">
    <property type="entry name" value="GDS_CDC24_CS"/>
</dbReference>
<dbReference type="SUPFAM" id="SSF48065">
    <property type="entry name" value="DBL homology domain (DH-domain)"/>
    <property type="match status" value="1"/>
</dbReference>
<dbReference type="GO" id="GO:0030479">
    <property type="term" value="C:actin cortical patch"/>
    <property type="evidence" value="ECO:0007669"/>
    <property type="project" value="UniProtKB-SubCell"/>
</dbReference>
<dbReference type="CDD" id="cd00052">
    <property type="entry name" value="EH"/>
    <property type="match status" value="1"/>
</dbReference>
<evidence type="ECO:0000259" key="13">
    <source>
        <dbReference type="PROSITE" id="PS50002"/>
    </source>
</evidence>
<evidence type="ECO:0000256" key="7">
    <source>
        <dbReference type="ARBA" id="ARBA00022583"/>
    </source>
</evidence>
<dbReference type="GO" id="GO:0006897">
    <property type="term" value="P:endocytosis"/>
    <property type="evidence" value="ECO:0007669"/>
    <property type="project" value="UniProtKB-KW"/>
</dbReference>
<dbReference type="SUPFAM" id="SSF50044">
    <property type="entry name" value="SH3-domain"/>
    <property type="match status" value="2"/>
</dbReference>
<dbReference type="PROSITE" id="PS50010">
    <property type="entry name" value="DH_2"/>
    <property type="match status" value="1"/>
</dbReference>
<dbReference type="PROSITE" id="PS00741">
    <property type="entry name" value="DH_1"/>
    <property type="match status" value="1"/>
</dbReference>
<feature type="compositionally biased region" description="Pro residues" evidence="12">
    <location>
        <begin position="745"/>
        <end position="761"/>
    </location>
</feature>
<feature type="domain" description="PH" evidence="14">
    <location>
        <begin position="1895"/>
        <end position="1984"/>
    </location>
</feature>
<feature type="compositionally biased region" description="Low complexity" evidence="12">
    <location>
        <begin position="865"/>
        <end position="881"/>
    </location>
</feature>
<dbReference type="PANTHER" id="PTHR46006:SF6">
    <property type="entry name" value="INTERSECTIN-2 ISOFORM X1"/>
    <property type="match status" value="1"/>
</dbReference>
<feature type="compositionally biased region" description="Low complexity" evidence="12">
    <location>
        <begin position="976"/>
        <end position="992"/>
    </location>
</feature>
<feature type="region of interest" description="Disordered" evidence="12">
    <location>
        <begin position="471"/>
        <end position="1144"/>
    </location>
</feature>
<dbReference type="OrthoDB" id="1716625at2759"/>
<dbReference type="PRINTS" id="PR01217">
    <property type="entry name" value="PRICHEXTENSN"/>
</dbReference>
<dbReference type="InterPro" id="IPR011993">
    <property type="entry name" value="PH-like_dom_sf"/>
</dbReference>
<dbReference type="PANTHER" id="PTHR46006">
    <property type="entry name" value="RHO GUANINE NUCLEOTIDE EXCHANGE FACTOR AT 64C, ISOFORM A"/>
    <property type="match status" value="1"/>
</dbReference>
<dbReference type="CDD" id="cd00160">
    <property type="entry name" value="RhoGEF"/>
    <property type="match status" value="1"/>
</dbReference>
<dbReference type="InterPro" id="IPR001452">
    <property type="entry name" value="SH3_domain"/>
</dbReference>
<feature type="compositionally biased region" description="Low complexity" evidence="12">
    <location>
        <begin position="1575"/>
        <end position="1593"/>
    </location>
</feature>
<keyword evidence="8" id="KW-0677">Repeat</keyword>
<dbReference type="Gene3D" id="2.30.30.40">
    <property type="entry name" value="SH3 Domains"/>
    <property type="match status" value="2"/>
</dbReference>
<evidence type="ECO:0000256" key="3">
    <source>
        <dbReference type="ARBA" id="ARBA00015110"/>
    </source>
</evidence>
<dbReference type="Pfam" id="PF12763">
    <property type="entry name" value="EH"/>
    <property type="match status" value="1"/>
</dbReference>
<dbReference type="Pfam" id="PF02205">
    <property type="entry name" value="WH2"/>
    <property type="match status" value="1"/>
</dbReference>
<dbReference type="InterPro" id="IPR001849">
    <property type="entry name" value="PH_domain"/>
</dbReference>
<dbReference type="EMBL" id="KN847975">
    <property type="protein sequence ID" value="KIR49132.1"/>
    <property type="molecule type" value="Genomic_DNA"/>
</dbReference>
<dbReference type="GO" id="GO:0005509">
    <property type="term" value="F:calcium ion binding"/>
    <property type="evidence" value="ECO:0007669"/>
    <property type="project" value="InterPro"/>
</dbReference>
<feature type="compositionally biased region" description="Polar residues" evidence="12">
    <location>
        <begin position="1366"/>
        <end position="1379"/>
    </location>
</feature>
<evidence type="ECO:0000256" key="11">
    <source>
        <dbReference type="SAM" id="Coils"/>
    </source>
</evidence>
<feature type="domain" description="WH2" evidence="18">
    <location>
        <begin position="1011"/>
        <end position="1028"/>
    </location>
</feature>
<evidence type="ECO:0000313" key="19">
    <source>
        <dbReference type="EMBL" id="KIR49132.1"/>
    </source>
</evidence>
<dbReference type="GO" id="GO:0005886">
    <property type="term" value="C:plasma membrane"/>
    <property type="evidence" value="ECO:0007669"/>
    <property type="project" value="UniProtKB-SubCell"/>
</dbReference>
<protein>
    <recommendedName>
        <fullName evidence="3">Actin cytoskeleton-regulatory complex protein PAN1</fullName>
    </recommendedName>
    <alternativeName>
        <fullName evidence="4">Actin cytoskeleton-regulatory complex protein pan1</fullName>
    </alternativeName>
</protein>
<keyword evidence="11" id="KW-0175">Coiled coil</keyword>
<dbReference type="InterPro" id="IPR035899">
    <property type="entry name" value="DBL_dom_sf"/>
</dbReference>
<feature type="region of interest" description="Disordered" evidence="12">
    <location>
        <begin position="363"/>
        <end position="383"/>
    </location>
</feature>
<feature type="compositionally biased region" description="Pro residues" evidence="12">
    <location>
        <begin position="578"/>
        <end position="587"/>
    </location>
</feature>
<feature type="domain" description="EF-hand" evidence="17">
    <location>
        <begin position="229"/>
        <end position="264"/>
    </location>
</feature>
<evidence type="ECO:0000256" key="9">
    <source>
        <dbReference type="ARBA" id="ARBA00023136"/>
    </source>
</evidence>
<dbReference type="Gene3D" id="1.20.900.10">
    <property type="entry name" value="Dbl homology (DH) domain"/>
    <property type="match status" value="1"/>
</dbReference>
<feature type="compositionally biased region" description="Basic and acidic residues" evidence="12">
    <location>
        <begin position="653"/>
        <end position="682"/>
    </location>
</feature>
<evidence type="ECO:0000256" key="4">
    <source>
        <dbReference type="ARBA" id="ARBA00020728"/>
    </source>
</evidence>
<feature type="compositionally biased region" description="Basic and acidic residues" evidence="12">
    <location>
        <begin position="1440"/>
        <end position="1459"/>
    </location>
</feature>
<name>A0A0D0TR27_CRYGA</name>
<evidence type="ECO:0000256" key="12">
    <source>
        <dbReference type="SAM" id="MobiDB-lite"/>
    </source>
</evidence>
<dbReference type="GO" id="GO:0010008">
    <property type="term" value="C:endosome membrane"/>
    <property type="evidence" value="ECO:0007669"/>
    <property type="project" value="UniProtKB-SubCell"/>
</dbReference>
<dbReference type="PROSITE" id="PS50003">
    <property type="entry name" value="PH_DOMAIN"/>
    <property type="match status" value="1"/>
</dbReference>
<feature type="region of interest" description="Disordered" evidence="12">
    <location>
        <begin position="1331"/>
        <end position="1351"/>
    </location>
</feature>
<feature type="compositionally biased region" description="Basic and acidic residues" evidence="12">
    <location>
        <begin position="771"/>
        <end position="806"/>
    </location>
</feature>
<evidence type="ECO:0000256" key="2">
    <source>
        <dbReference type="ARBA" id="ARBA00004496"/>
    </source>
</evidence>
<dbReference type="InterPro" id="IPR051480">
    <property type="entry name" value="Endocytic_GEF_Adapter"/>
</dbReference>
<proteinExistence type="predicted"/>
<evidence type="ECO:0000256" key="10">
    <source>
        <dbReference type="PROSITE-ProRule" id="PRU00192"/>
    </source>
</evidence>
<keyword evidence="7" id="KW-0254">Endocytosis</keyword>
<dbReference type="GO" id="GO:0035025">
    <property type="term" value="P:positive regulation of Rho protein signal transduction"/>
    <property type="evidence" value="ECO:0007669"/>
    <property type="project" value="TreeGrafter"/>
</dbReference>
<dbReference type="Pfam" id="PF08226">
    <property type="entry name" value="DUF1720"/>
    <property type="match status" value="1"/>
</dbReference>
<dbReference type="InterPro" id="IPR003124">
    <property type="entry name" value="WH2_dom"/>
</dbReference>
<evidence type="ECO:0000256" key="6">
    <source>
        <dbReference type="ARBA" id="ARBA00022490"/>
    </source>
</evidence>
<feature type="compositionally biased region" description="Polar residues" evidence="12">
    <location>
        <begin position="50"/>
        <end position="79"/>
    </location>
</feature>
<dbReference type="SUPFAM" id="SSF47473">
    <property type="entry name" value="EF-hand"/>
    <property type="match status" value="1"/>
</dbReference>
<evidence type="ECO:0000256" key="1">
    <source>
        <dbReference type="ARBA" id="ARBA00004170"/>
    </source>
</evidence>
<feature type="coiled-coil region" evidence="11">
    <location>
        <begin position="392"/>
        <end position="436"/>
    </location>
</feature>
<evidence type="ECO:0000259" key="16">
    <source>
        <dbReference type="PROSITE" id="PS50031"/>
    </source>
</evidence>
<dbReference type="InterPro" id="IPR002048">
    <property type="entry name" value="EF_hand_dom"/>
</dbReference>
<feature type="compositionally biased region" description="Low complexity" evidence="12">
    <location>
        <begin position="1391"/>
        <end position="1402"/>
    </location>
</feature>
<dbReference type="CDD" id="cd00174">
    <property type="entry name" value="SH3"/>
    <property type="match status" value="2"/>
</dbReference>
<sequence length="1998" mass="219182">MQSNQWGQYPYNQQQQPSFLNSQPTGFPGAGLQPMQTGFPQQQRPQQTGLASAQPGQNYAFLSQPPSGSFRSNGLTPQMTGFPGGAGMVSQPTGMMPQPTGFNLTANAGRMVPQPTGFQGGMMSQPTGMMSQPTGMRLTPQQTGWQGGAGLMSQPTGVGRLQAQPTGMAHDPRLQTMMQSFMPSNMSQPFTSGVPQFAQPSQPLQQTFQSLLQNPSVNTPKIPWTLSRQEKKDYDQIFRAWDTKGDGFISGEMARNVFGQSGLSQDDLMKIWNLSDVDNRGKLNLPEFHVAMGLIYRALNGNQIPDKLPEELVPASMRDIDSTVNFMKDLLKHESSSRSGTASPAYSASAGASKDALLYKHSDEVPSTYKPSSRHLDRKSVRYAGEDSDAGLKDIRRKLENTSSMLEKSAEKSAVDEELEEEIETLQYRVKRIQEDIEYTSKGRRTAEKDEERRKLERELLFLMHEKLPELERRQERRREEKAMEERAGVRRRDARNKTHGRFDDRDRDRDEYERYRGTYDRDRDRSRERDRYDYDRDPRDRSRDRSRDRYDRYDRDRRDDRDRYDHERPRSPTGARSPPPAPPPPSASATSASAPPPPPAPTSSSSVPSTKNMTPEERKAYIREQAQRRIQERLKALGVSSEDKEEEVDTSVQDRLEKEKQEAEEKSRKAEEAQKERDEARKRRLAEAGGGAAEPKSEEKPAEPAAPPLKSAMKKPAAPPPAPTPRNKAAPVPPPSRAHAAAPAAPPAAPTPPPPQPPTSKPEKDDPEELELRRQEEAAAKAKAERRARLEALQREEEEERRQEEALLAARKNRSLGASPVPPAAETPKEEARSPAAPPAPPAPSAPPAPPAEPASSYNPFRKPGVAPGATPSPAAPASGFNPFFKPPAAAAASSSPAAESPASAPPPPPPAPPAPSAAPALQPPRAARSPPSEPEWEDITEKQVDESDSSDDEYTTSRAGRQGLAQALFGNIMGGSSPSTSRPGSAAPQAPKEPPKALANIGGGNPEQGRNALLSAIQGGAKLRKAQTIDKSGPPGVGKVIGDAAPPSHIQETPREYAPPSPAAAAPAPVEERAPSPAPPSEDSFVGGNPNRQSIDWYAGLAADASHPAASVGETSMLEPPQEEEEEKQKDGYEQIEKPDVKTKAEDDLDEFDFATTVRVRSVYEFAGTRDVDLSFKEDVVIEAHPAKDESSPWWYGTVVKDGSKGWFPKNYVEHIQAVPAKALYSYAAGDPDQLPFAEGDILEVVDRSENDWWKVENTGMIFLVPAAYLEVIDASSVSAQGAQGEIDGNLSINPEPAAPTDAEPQSMSTIPEVTKPMEELAQGYQEAEVPDSLQPTEDSRRLSTHSIPSLLRTRPRAISTLSVASTAVSHTPSFITDNEEDETEFSSDDSILSFWSSDESSSESEDESEAEAEPPVGDKMTNIEKPKKERRAAPKPPKKETDAERETERKKREEQRQAILAAAGLQLKREPSGAPVQRLGRVASRRRPAPNVPGRKRRHAPAVPEGKRKELPSPPTKEVQPDRLGTQDAYARYEAFLAQSALVQSQPLPRPEPVRAESQVLSPQLTGPAGGAPLSPASTTTSLPTSTLSLGKETGGKITGFLRSMMTPHGHEPKRPSISGPTITRVDERPVSPAPGLGILGSGEEVDAGFGKTWSSLVGPSVLETMDKKERKRQEAIFEFIATEISYNRDLQLIVEVFYASLLSLLDEKALTVIFANIEDILLFNTGFLSALEERQKAARLYIDRIGDVLSFLNDAGVYMTYCVNQHQAIKLLQSLREEKPELDAHLRHIQATNSSIRGLDLSHYLLIPMQRITRYPLLIKQIIAYTPYDSSDLTPLQSALHAVEGIVSRINESVREAEGQERLRVLSENLWIGGEGRLDLTAPTAFLGPRKLIKEGPISKAKSGRKLSLVLCNDIIVLLEDNSLYRMPLALHEVEVRQTRDSMGFALKADQRRGGDTIALKAASASDAKDWMVKIDKARRRVLTTRSELLIFLR</sequence>
<feature type="region of interest" description="Disordered" evidence="12">
    <location>
        <begin position="1366"/>
        <end position="1529"/>
    </location>
</feature>
<gene>
    <name evidence="19" type="ORF">I312_01285</name>
</gene>
<feature type="compositionally biased region" description="Low complexity" evidence="12">
    <location>
        <begin position="888"/>
        <end position="904"/>
    </location>
</feature>
<feature type="domain" description="EF-hand" evidence="17">
    <location>
        <begin position="266"/>
        <end position="298"/>
    </location>
</feature>
<feature type="compositionally biased region" description="Low complexity" evidence="12">
    <location>
        <begin position="1"/>
        <end position="17"/>
    </location>
</feature>
<dbReference type="GO" id="GO:0003779">
    <property type="term" value="F:actin binding"/>
    <property type="evidence" value="ECO:0007669"/>
    <property type="project" value="InterPro"/>
</dbReference>
<dbReference type="SMART" id="SM00246">
    <property type="entry name" value="WH2"/>
    <property type="match status" value="1"/>
</dbReference>
<dbReference type="GO" id="GO:0035556">
    <property type="term" value="P:intracellular signal transduction"/>
    <property type="evidence" value="ECO:0007669"/>
    <property type="project" value="InterPro"/>
</dbReference>